<proteinExistence type="predicted"/>
<organism evidence="1">
    <name type="scientific">invertebrate metagenome</name>
    <dbReference type="NCBI Taxonomy" id="1711999"/>
    <lineage>
        <taxon>unclassified sequences</taxon>
        <taxon>metagenomes</taxon>
        <taxon>organismal metagenomes</taxon>
    </lineage>
</organism>
<dbReference type="EMBL" id="NSIT01000357">
    <property type="protein sequence ID" value="PJE77824.1"/>
    <property type="molecule type" value="Genomic_DNA"/>
</dbReference>
<dbReference type="AlphaFoldDB" id="A0A2H9T3P8"/>
<gene>
    <name evidence="1" type="ORF">CI610_03246</name>
</gene>
<name>A0A2H9T3P8_9ZZZZ</name>
<protein>
    <submittedName>
        <fullName evidence="1">Uncharacterized protein</fullName>
    </submittedName>
</protein>
<evidence type="ECO:0000313" key="1">
    <source>
        <dbReference type="EMBL" id="PJE77824.1"/>
    </source>
</evidence>
<comment type="caution">
    <text evidence="1">The sequence shown here is derived from an EMBL/GenBank/DDBJ whole genome shotgun (WGS) entry which is preliminary data.</text>
</comment>
<accession>A0A2H9T3P8</accession>
<reference evidence="1" key="1">
    <citation type="journal article" date="2017" name="Appl. Environ. Microbiol.">
        <title>Molecular characterization of an Endozoicomonas-like organism causing infection in king scallop Pecten maximus L.</title>
        <authorList>
            <person name="Cano I."/>
            <person name="van Aerle R."/>
            <person name="Ross S."/>
            <person name="Verner-Jeffreys D.W."/>
            <person name="Paley R.K."/>
            <person name="Rimmer G."/>
            <person name="Ryder D."/>
            <person name="Hooper P."/>
            <person name="Stone D."/>
            <person name="Feist S.W."/>
        </authorList>
    </citation>
    <scope>NUCLEOTIDE SEQUENCE</scope>
</reference>
<sequence length="34" mass="4020">MKSIFILLCLRYKLTKLFDVSLTGDDQHEDTEDM</sequence>